<dbReference type="InterPro" id="IPR036354">
    <property type="entry name" value="Prot_inh_pot1_sf"/>
</dbReference>
<accession>A0AAD8W529</accession>
<dbReference type="GO" id="GO:0004867">
    <property type="term" value="F:serine-type endopeptidase inhibitor activity"/>
    <property type="evidence" value="ECO:0007669"/>
    <property type="project" value="UniProtKB-KW"/>
</dbReference>
<evidence type="ECO:0000313" key="4">
    <source>
        <dbReference type="EMBL" id="KAK1642320.1"/>
    </source>
</evidence>
<comment type="caution">
    <text evidence="4">The sequence shown here is derived from an EMBL/GenBank/DDBJ whole genome shotgun (WGS) entry which is preliminary data.</text>
</comment>
<dbReference type="Proteomes" id="UP001231189">
    <property type="component" value="Unassembled WGS sequence"/>
</dbReference>
<dbReference type="PANTHER" id="PTHR33091:SF50">
    <property type="entry name" value="OS06G0319900 PROTEIN"/>
    <property type="match status" value="1"/>
</dbReference>
<organism evidence="4 5">
    <name type="scientific">Lolium multiflorum</name>
    <name type="common">Italian ryegrass</name>
    <name type="synonym">Lolium perenne subsp. multiflorum</name>
    <dbReference type="NCBI Taxonomy" id="4521"/>
    <lineage>
        <taxon>Eukaryota</taxon>
        <taxon>Viridiplantae</taxon>
        <taxon>Streptophyta</taxon>
        <taxon>Embryophyta</taxon>
        <taxon>Tracheophyta</taxon>
        <taxon>Spermatophyta</taxon>
        <taxon>Magnoliopsida</taxon>
        <taxon>Liliopsida</taxon>
        <taxon>Poales</taxon>
        <taxon>Poaceae</taxon>
        <taxon>BOP clade</taxon>
        <taxon>Pooideae</taxon>
        <taxon>Poodae</taxon>
        <taxon>Poeae</taxon>
        <taxon>Poeae Chloroplast Group 2 (Poeae type)</taxon>
        <taxon>Loliodinae</taxon>
        <taxon>Loliinae</taxon>
        <taxon>Lolium</taxon>
    </lineage>
</organism>
<dbReference type="PROSITE" id="PS00285">
    <property type="entry name" value="POTATO_INHIBITOR"/>
    <property type="match status" value="1"/>
</dbReference>
<dbReference type="AlphaFoldDB" id="A0AAD8W529"/>
<sequence>MSGWACNSLGGQCYGKLMWPELLGRKGKEAKDVIEKERADTTVFCVPRDAIVTDDYCCNRVRIYVDGNANGDCGNAKVIAVPKVG</sequence>
<gene>
    <name evidence="4" type="ORF">QYE76_060125</name>
</gene>
<evidence type="ECO:0000313" key="5">
    <source>
        <dbReference type="Proteomes" id="UP001231189"/>
    </source>
</evidence>
<dbReference type="PANTHER" id="PTHR33091">
    <property type="entry name" value="PROTEIN, PUTATIVE, EXPRESSED-RELATED"/>
    <property type="match status" value="1"/>
</dbReference>
<dbReference type="InterPro" id="IPR000864">
    <property type="entry name" value="Prot_inh_pot1"/>
</dbReference>
<evidence type="ECO:0000256" key="3">
    <source>
        <dbReference type="ARBA" id="ARBA00022900"/>
    </source>
</evidence>
<keyword evidence="3" id="KW-0722">Serine protease inhibitor</keyword>
<dbReference type="EMBL" id="JAUUTY010000004">
    <property type="protein sequence ID" value="KAK1642320.1"/>
    <property type="molecule type" value="Genomic_DNA"/>
</dbReference>
<name>A0AAD8W529_LOLMU</name>
<reference evidence="4" key="1">
    <citation type="submission" date="2023-07" db="EMBL/GenBank/DDBJ databases">
        <title>A chromosome-level genome assembly of Lolium multiflorum.</title>
        <authorList>
            <person name="Chen Y."/>
            <person name="Copetti D."/>
            <person name="Kolliker R."/>
            <person name="Studer B."/>
        </authorList>
    </citation>
    <scope>NUCLEOTIDE SEQUENCE</scope>
    <source>
        <strain evidence="4">02402/16</strain>
        <tissue evidence="4">Leaf</tissue>
    </source>
</reference>
<keyword evidence="2" id="KW-0646">Protease inhibitor</keyword>
<dbReference type="GO" id="GO:0009611">
    <property type="term" value="P:response to wounding"/>
    <property type="evidence" value="ECO:0007669"/>
    <property type="project" value="InterPro"/>
</dbReference>
<evidence type="ECO:0008006" key="6">
    <source>
        <dbReference type="Google" id="ProtNLM"/>
    </source>
</evidence>
<dbReference type="PRINTS" id="PR00292">
    <property type="entry name" value="POTATOINHBTR"/>
</dbReference>
<evidence type="ECO:0000256" key="2">
    <source>
        <dbReference type="ARBA" id="ARBA00022690"/>
    </source>
</evidence>
<dbReference type="SUPFAM" id="SSF54654">
    <property type="entry name" value="CI-2 family of serine protease inhibitors"/>
    <property type="match status" value="1"/>
</dbReference>
<keyword evidence="5" id="KW-1185">Reference proteome</keyword>
<comment type="similarity">
    <text evidence="1">Belongs to the protease inhibitor I13 (potato type I serine protease inhibitor) family.</text>
</comment>
<dbReference type="Pfam" id="PF00280">
    <property type="entry name" value="potato_inhibit"/>
    <property type="match status" value="1"/>
</dbReference>
<proteinExistence type="inferred from homology"/>
<dbReference type="Gene3D" id="3.30.10.10">
    <property type="entry name" value="Trypsin Inhibitor V, subunit A"/>
    <property type="match status" value="1"/>
</dbReference>
<protein>
    <recommendedName>
        <fullName evidence="6">Proteinase inhibitor</fullName>
    </recommendedName>
</protein>
<evidence type="ECO:0000256" key="1">
    <source>
        <dbReference type="ARBA" id="ARBA00008210"/>
    </source>
</evidence>